<dbReference type="InterPro" id="IPR008920">
    <property type="entry name" value="TF_FadR/GntR_C"/>
</dbReference>
<protein>
    <submittedName>
        <fullName evidence="5">GntR family transcriptional regulator</fullName>
    </submittedName>
</protein>
<feature type="domain" description="HTH gntR-type" evidence="4">
    <location>
        <begin position="16"/>
        <end position="83"/>
    </location>
</feature>
<keyword evidence="1" id="KW-0805">Transcription regulation</keyword>
<dbReference type="CDD" id="cd07377">
    <property type="entry name" value="WHTH_GntR"/>
    <property type="match status" value="1"/>
</dbReference>
<dbReference type="Pfam" id="PF07729">
    <property type="entry name" value="FCD"/>
    <property type="match status" value="1"/>
</dbReference>
<evidence type="ECO:0000256" key="1">
    <source>
        <dbReference type="ARBA" id="ARBA00023015"/>
    </source>
</evidence>
<dbReference type="SUPFAM" id="SSF46785">
    <property type="entry name" value="Winged helix' DNA-binding domain"/>
    <property type="match status" value="1"/>
</dbReference>
<organism evidence="5 6">
    <name type="scientific">Cryptosporangium phraense</name>
    <dbReference type="NCBI Taxonomy" id="2593070"/>
    <lineage>
        <taxon>Bacteria</taxon>
        <taxon>Bacillati</taxon>
        <taxon>Actinomycetota</taxon>
        <taxon>Actinomycetes</taxon>
        <taxon>Cryptosporangiales</taxon>
        <taxon>Cryptosporangiaceae</taxon>
        <taxon>Cryptosporangium</taxon>
    </lineage>
</organism>
<dbReference type="RefSeq" id="WP_142706259.1">
    <property type="nucleotide sequence ID" value="NZ_VIRS01000014.1"/>
</dbReference>
<accession>A0A545APC1</accession>
<evidence type="ECO:0000313" key="5">
    <source>
        <dbReference type="EMBL" id="TQS43174.1"/>
    </source>
</evidence>
<evidence type="ECO:0000313" key="6">
    <source>
        <dbReference type="Proteomes" id="UP000317982"/>
    </source>
</evidence>
<dbReference type="GO" id="GO:0003700">
    <property type="term" value="F:DNA-binding transcription factor activity"/>
    <property type="evidence" value="ECO:0007669"/>
    <property type="project" value="InterPro"/>
</dbReference>
<proteinExistence type="predicted"/>
<name>A0A545APC1_9ACTN</name>
<dbReference type="InterPro" id="IPR000524">
    <property type="entry name" value="Tscrpt_reg_HTH_GntR"/>
</dbReference>
<evidence type="ECO:0000256" key="2">
    <source>
        <dbReference type="ARBA" id="ARBA00023125"/>
    </source>
</evidence>
<dbReference type="OrthoDB" id="4084810at2"/>
<dbReference type="Proteomes" id="UP000317982">
    <property type="component" value="Unassembled WGS sequence"/>
</dbReference>
<comment type="caution">
    <text evidence="5">The sequence shown here is derived from an EMBL/GenBank/DDBJ whole genome shotgun (WGS) entry which is preliminary data.</text>
</comment>
<dbReference type="PANTHER" id="PTHR43537">
    <property type="entry name" value="TRANSCRIPTIONAL REGULATOR, GNTR FAMILY"/>
    <property type="match status" value="1"/>
</dbReference>
<dbReference type="PROSITE" id="PS50949">
    <property type="entry name" value="HTH_GNTR"/>
    <property type="match status" value="1"/>
</dbReference>
<evidence type="ECO:0000259" key="4">
    <source>
        <dbReference type="PROSITE" id="PS50949"/>
    </source>
</evidence>
<dbReference type="Gene3D" id="1.20.120.530">
    <property type="entry name" value="GntR ligand-binding domain-like"/>
    <property type="match status" value="1"/>
</dbReference>
<dbReference type="EMBL" id="VIRS01000014">
    <property type="protein sequence ID" value="TQS43174.1"/>
    <property type="molecule type" value="Genomic_DNA"/>
</dbReference>
<dbReference type="InterPro" id="IPR011711">
    <property type="entry name" value="GntR_C"/>
</dbReference>
<dbReference type="AlphaFoldDB" id="A0A545APC1"/>
<sequence length="226" mass="25009">MKANGGLPTLAASTVRTAHRDVTDRLREAIVSGLLPAGTHLVQADLAAQLQVSVTPIREALRDLESQGLVDVDPFRGATVHKVSLAELEEVYALRRLLVPMAIRERVQTITDEELDEAGILVRRMTLTSPDAEWVENNRRLHRLLDGTSNQPHLRAILRRLADVSALYVGLSVHNDPARRRRARDDHRAMVKAYRARDADAVIAITLNHINDTATVAAHALQEDAD</sequence>
<dbReference type="Pfam" id="PF00392">
    <property type="entry name" value="GntR"/>
    <property type="match status" value="1"/>
</dbReference>
<evidence type="ECO:0000256" key="3">
    <source>
        <dbReference type="ARBA" id="ARBA00023163"/>
    </source>
</evidence>
<dbReference type="SMART" id="SM00895">
    <property type="entry name" value="FCD"/>
    <property type="match status" value="1"/>
</dbReference>
<dbReference type="Gene3D" id="1.10.10.10">
    <property type="entry name" value="Winged helix-like DNA-binding domain superfamily/Winged helix DNA-binding domain"/>
    <property type="match status" value="1"/>
</dbReference>
<dbReference type="InterPro" id="IPR036390">
    <property type="entry name" value="WH_DNA-bd_sf"/>
</dbReference>
<dbReference type="PANTHER" id="PTHR43537:SF5">
    <property type="entry name" value="UXU OPERON TRANSCRIPTIONAL REGULATOR"/>
    <property type="match status" value="1"/>
</dbReference>
<reference evidence="5 6" key="1">
    <citation type="submission" date="2019-07" db="EMBL/GenBank/DDBJ databases">
        <title>Cryptosporangium phraense sp. nov., isolated from plant litter.</title>
        <authorList>
            <person name="Suriyachadkun C."/>
        </authorList>
    </citation>
    <scope>NUCLEOTIDE SEQUENCE [LARGE SCALE GENOMIC DNA]</scope>
    <source>
        <strain evidence="5 6">A-T 5661</strain>
    </source>
</reference>
<keyword evidence="2" id="KW-0238">DNA-binding</keyword>
<dbReference type="InterPro" id="IPR036388">
    <property type="entry name" value="WH-like_DNA-bd_sf"/>
</dbReference>
<dbReference type="SMART" id="SM00345">
    <property type="entry name" value="HTH_GNTR"/>
    <property type="match status" value="1"/>
</dbReference>
<gene>
    <name evidence="5" type="ORF">FL583_20215</name>
</gene>
<keyword evidence="3" id="KW-0804">Transcription</keyword>
<dbReference type="InParanoid" id="A0A545APC1"/>
<dbReference type="GO" id="GO:0003677">
    <property type="term" value="F:DNA binding"/>
    <property type="evidence" value="ECO:0007669"/>
    <property type="project" value="UniProtKB-KW"/>
</dbReference>
<keyword evidence="6" id="KW-1185">Reference proteome</keyword>
<dbReference type="SUPFAM" id="SSF48008">
    <property type="entry name" value="GntR ligand-binding domain-like"/>
    <property type="match status" value="1"/>
</dbReference>